<comment type="caution">
    <text evidence="1">The sequence shown here is derived from an EMBL/GenBank/DDBJ whole genome shotgun (WGS) entry which is preliminary data.</text>
</comment>
<evidence type="ECO:0000313" key="1">
    <source>
        <dbReference type="EMBL" id="TPE47224.1"/>
    </source>
</evidence>
<organism evidence="1 2">
    <name type="scientific">Amaricoccus solimangrovi</name>
    <dbReference type="NCBI Taxonomy" id="2589815"/>
    <lineage>
        <taxon>Bacteria</taxon>
        <taxon>Pseudomonadati</taxon>
        <taxon>Pseudomonadota</taxon>
        <taxon>Alphaproteobacteria</taxon>
        <taxon>Rhodobacterales</taxon>
        <taxon>Paracoccaceae</taxon>
        <taxon>Amaricoccus</taxon>
    </lineage>
</organism>
<protein>
    <submittedName>
        <fullName evidence="1">Uncharacterized protein</fullName>
    </submittedName>
</protein>
<gene>
    <name evidence="1" type="ORF">FJM51_20430</name>
</gene>
<dbReference type="Proteomes" id="UP000319255">
    <property type="component" value="Unassembled WGS sequence"/>
</dbReference>
<proteinExistence type="predicted"/>
<name>A0A501WGP1_9RHOB</name>
<dbReference type="RefSeq" id="WP_140455982.1">
    <property type="nucleotide sequence ID" value="NZ_VFRP01000033.1"/>
</dbReference>
<dbReference type="AlphaFoldDB" id="A0A501WGP1"/>
<dbReference type="OrthoDB" id="8265479at2"/>
<reference evidence="1 2" key="1">
    <citation type="submission" date="2019-06" db="EMBL/GenBank/DDBJ databases">
        <title>A novel bacterium of genus Amaricoccus, isolated from marine sediment.</title>
        <authorList>
            <person name="Huang H."/>
            <person name="Mo K."/>
            <person name="Hu Y."/>
        </authorList>
    </citation>
    <scope>NUCLEOTIDE SEQUENCE [LARGE SCALE GENOMIC DNA]</scope>
    <source>
        <strain evidence="1 2">HB172011</strain>
    </source>
</reference>
<sequence length="214" mass="23415">MALEFPLGRDVFARKLRVREMTFWRRDFVETSGTGRGDIIVSEIAPPKWIADVTLARYNNRDADELQALFEAILPHRLFHLYNIRRPFPAADPDGSELGNSAPLLHAIGSDNVSLRISGLPSGYTLTRGDMLAFNRGDRRSLHRIIDTVSANSSGLTPSITVTPALKTGTVTGVRVFLERPTALMMIAPGSFAAGVTRKMLSDGCSFQAIEASV</sequence>
<accession>A0A501WGP1</accession>
<dbReference type="EMBL" id="VFRP01000033">
    <property type="protein sequence ID" value="TPE47224.1"/>
    <property type="molecule type" value="Genomic_DNA"/>
</dbReference>
<keyword evidence="2" id="KW-1185">Reference proteome</keyword>
<evidence type="ECO:0000313" key="2">
    <source>
        <dbReference type="Proteomes" id="UP000319255"/>
    </source>
</evidence>